<dbReference type="AlphaFoldDB" id="A0AAW1U3V2"/>
<dbReference type="Pfam" id="PF00078">
    <property type="entry name" value="RVT_1"/>
    <property type="match status" value="1"/>
</dbReference>
<feature type="compositionally biased region" description="Basic and acidic residues" evidence="1">
    <location>
        <begin position="879"/>
        <end position="899"/>
    </location>
</feature>
<feature type="region of interest" description="Disordered" evidence="1">
    <location>
        <begin position="876"/>
        <end position="929"/>
    </location>
</feature>
<proteinExistence type="predicted"/>
<evidence type="ECO:0000259" key="3">
    <source>
        <dbReference type="PROSITE" id="PS50878"/>
    </source>
</evidence>
<keyword evidence="5" id="KW-1185">Reference proteome</keyword>
<dbReference type="InterPro" id="IPR043502">
    <property type="entry name" value="DNA/RNA_pol_sf"/>
</dbReference>
<evidence type="ECO:0008006" key="6">
    <source>
        <dbReference type="Google" id="ProtNLM"/>
    </source>
</evidence>
<dbReference type="PANTHER" id="PTHR21301">
    <property type="entry name" value="REVERSE TRANSCRIPTASE"/>
    <property type="match status" value="1"/>
</dbReference>
<sequence>MEADWSNSRQRTRWGGPIRAKRTYCRATKTYKYRHSSQQVISCSRVVAQYATTSKHSPPLKMSLAVRDETSGRGGVPVDHGQSARKIISPCFTMDTGRESLHDFINRLYGEEVYKQVRRFEVLRKKKAHQVSSLIFLLRCRDNNVIPKFLRAKRHFNTAASHRIYNRLERALLRERIHETRRELAKLDSELLSVHLLISQKMNNWDWERVDRIIYNTMSSEMKKSTERQKRKFEQCDTNTKPRPILDVNKTVVNISSHQLSDHEESILAKGGNFAVTPRNVPVEEIIANIEAGIRNLPQDSAEEIRRDCSKILQHARPPKSNIPYTERRALKDLRNNKDIIILPADKGNATTVLNTVDYHQKVQDLLKPENYKMLKRDPTASILRKTNDLIKNSSIPEELQKKIKVSEALSPRLYGLPKIHKPDVPLRPIVSAIGSPTYNLAKHLTRLLQPHVGQSVTFIKDSSHFIEKLKLINVRDTDILVSFDVVSLFTKVPVTDALLKIDRIFPRDISTLFRHVLTTTYFQYNNVFYEQKDGVAMGSPLSPVIANSYMEEFEEVAIRNSPLKPTHWYRYVDDTFVVWSHGQEKLLEFLNHLNSIHPQIQFTMEKEENGQLAFLDVLVKRREDGSLGHTVYRKPTHTDRYLHKMSNHHPKQKRAVLRCLSQRASRICEPQSLKNEESHLHQAFQANGYSFQEVTRALRPRKGTGVPPTEEPKQGVAIMPFIRGVTDRIGRLLQRHEVRAIFKPTHQVRNLLRSAKDPRDKLSSAGVYKIPCSCGSVYIGTTKRSIKTRLKEHEGHCRRVQPEKSAVAEHAYNNLEHNIKYDDAEVLSTDRNYHARLQREAIEIHKHRNNFNRKEETMRIRNIWHPALKRKLIGPTADNERVGVDQSERSGHIAEPRRPINIGTLVNRSSVAPESSPSTPLRRSTRRH</sequence>
<gene>
    <name evidence="4" type="ORF">WA026_005651</name>
</gene>
<dbReference type="InterPro" id="IPR058912">
    <property type="entry name" value="HTH_animal"/>
</dbReference>
<organism evidence="4 5">
    <name type="scientific">Henosepilachna vigintioctopunctata</name>
    <dbReference type="NCBI Taxonomy" id="420089"/>
    <lineage>
        <taxon>Eukaryota</taxon>
        <taxon>Metazoa</taxon>
        <taxon>Ecdysozoa</taxon>
        <taxon>Arthropoda</taxon>
        <taxon>Hexapoda</taxon>
        <taxon>Insecta</taxon>
        <taxon>Pterygota</taxon>
        <taxon>Neoptera</taxon>
        <taxon>Endopterygota</taxon>
        <taxon>Coleoptera</taxon>
        <taxon>Polyphaga</taxon>
        <taxon>Cucujiformia</taxon>
        <taxon>Coccinelloidea</taxon>
        <taxon>Coccinellidae</taxon>
        <taxon>Epilachninae</taxon>
        <taxon>Epilachnini</taxon>
        <taxon>Henosepilachna</taxon>
    </lineage>
</organism>
<dbReference type="EMBL" id="JARQZJ010000032">
    <property type="protein sequence ID" value="KAK9874835.1"/>
    <property type="molecule type" value="Genomic_DNA"/>
</dbReference>
<reference evidence="4 5" key="1">
    <citation type="submission" date="2023-03" db="EMBL/GenBank/DDBJ databases">
        <title>Genome insight into feeding habits of ladybird beetles.</title>
        <authorList>
            <person name="Li H.-S."/>
            <person name="Huang Y.-H."/>
            <person name="Pang H."/>
        </authorList>
    </citation>
    <scope>NUCLEOTIDE SEQUENCE [LARGE SCALE GENOMIC DNA]</scope>
    <source>
        <strain evidence="4">SYSU_2023b</strain>
        <tissue evidence="4">Whole body</tissue>
    </source>
</reference>
<dbReference type="CDD" id="cd10442">
    <property type="entry name" value="GIY-YIG_PLEs"/>
    <property type="match status" value="1"/>
</dbReference>
<protein>
    <recommendedName>
        <fullName evidence="6">Reverse transcriptase domain-containing protein</fullName>
    </recommendedName>
</protein>
<dbReference type="InterPro" id="IPR000305">
    <property type="entry name" value="GIY-YIG_endonuc"/>
</dbReference>
<evidence type="ECO:0000259" key="2">
    <source>
        <dbReference type="PROSITE" id="PS50164"/>
    </source>
</evidence>
<dbReference type="GO" id="GO:0071897">
    <property type="term" value="P:DNA biosynthetic process"/>
    <property type="evidence" value="ECO:0007669"/>
    <property type="project" value="UniProtKB-ARBA"/>
</dbReference>
<dbReference type="Pfam" id="PF26215">
    <property type="entry name" value="HTH_animal"/>
    <property type="match status" value="1"/>
</dbReference>
<dbReference type="CDD" id="cd00304">
    <property type="entry name" value="RT_like"/>
    <property type="match status" value="1"/>
</dbReference>
<dbReference type="InterPro" id="IPR000477">
    <property type="entry name" value="RT_dom"/>
</dbReference>
<dbReference type="PANTHER" id="PTHR21301:SF11">
    <property type="entry name" value="GIY-YIG DOMAIN-CONTAINING PROTEIN"/>
    <property type="match status" value="1"/>
</dbReference>
<feature type="domain" description="GIY-YIG" evidence="2">
    <location>
        <begin position="764"/>
        <end position="854"/>
    </location>
</feature>
<dbReference type="Proteomes" id="UP001431783">
    <property type="component" value="Unassembled WGS sequence"/>
</dbReference>
<comment type="caution">
    <text evidence="4">The sequence shown here is derived from an EMBL/GenBank/DDBJ whole genome shotgun (WGS) entry which is preliminary data.</text>
</comment>
<dbReference type="SUPFAM" id="SSF56672">
    <property type="entry name" value="DNA/RNA polymerases"/>
    <property type="match status" value="1"/>
</dbReference>
<name>A0AAW1U3V2_9CUCU</name>
<evidence type="ECO:0000256" key="1">
    <source>
        <dbReference type="SAM" id="MobiDB-lite"/>
    </source>
</evidence>
<dbReference type="PROSITE" id="PS50164">
    <property type="entry name" value="GIY_YIG"/>
    <property type="match status" value="1"/>
</dbReference>
<feature type="domain" description="Reverse transcriptase" evidence="3">
    <location>
        <begin position="398"/>
        <end position="632"/>
    </location>
</feature>
<accession>A0AAW1U3V2</accession>
<dbReference type="PROSITE" id="PS50878">
    <property type="entry name" value="RT_POL"/>
    <property type="match status" value="1"/>
</dbReference>
<feature type="compositionally biased region" description="Polar residues" evidence="1">
    <location>
        <begin position="905"/>
        <end position="914"/>
    </location>
</feature>
<evidence type="ECO:0000313" key="5">
    <source>
        <dbReference type="Proteomes" id="UP001431783"/>
    </source>
</evidence>
<evidence type="ECO:0000313" key="4">
    <source>
        <dbReference type="EMBL" id="KAK9874835.1"/>
    </source>
</evidence>